<accession>A0A6B9M5U0</accession>
<dbReference type="GO" id="GO:0004197">
    <property type="term" value="F:cysteine-type endopeptidase activity"/>
    <property type="evidence" value="ECO:0007669"/>
    <property type="project" value="InterPro"/>
</dbReference>
<reference evidence="10" key="1">
    <citation type="submission" date="2019-05" db="EMBL/GenBank/DDBJ databases">
        <authorList>
            <person name="Yu H."/>
            <person name="Huang G.-H."/>
        </authorList>
    </citation>
    <scope>NUCLEOTIDE SEQUENCE</scope>
</reference>
<evidence type="ECO:0000256" key="5">
    <source>
        <dbReference type="ARBA" id="ARBA00023145"/>
    </source>
</evidence>
<organism evidence="10">
    <name type="scientific">Spodoptera exigua</name>
    <name type="common">Beet armyworm</name>
    <name type="synonym">Noctua fulgens</name>
    <dbReference type="NCBI Taxonomy" id="7107"/>
    <lineage>
        <taxon>Eukaryota</taxon>
        <taxon>Metazoa</taxon>
        <taxon>Ecdysozoa</taxon>
        <taxon>Arthropoda</taxon>
        <taxon>Hexapoda</taxon>
        <taxon>Insecta</taxon>
        <taxon>Pterygota</taxon>
        <taxon>Neoptera</taxon>
        <taxon>Endopterygota</taxon>
        <taxon>Lepidoptera</taxon>
        <taxon>Glossata</taxon>
        <taxon>Ditrysia</taxon>
        <taxon>Noctuoidea</taxon>
        <taxon>Noctuidae</taxon>
        <taxon>Amphipyrinae</taxon>
        <taxon>Spodoptera</taxon>
    </lineage>
</organism>
<dbReference type="PRINTS" id="PR00376">
    <property type="entry name" value="IL1BCENZYME"/>
</dbReference>
<feature type="domain" description="Caspase family p10" evidence="7">
    <location>
        <begin position="189"/>
        <end position="281"/>
    </location>
</feature>
<dbReference type="InterPro" id="IPR015917">
    <property type="entry name" value="Pept_C14A"/>
</dbReference>
<dbReference type="PANTHER" id="PTHR10454:SF232">
    <property type="entry name" value="AT03047P-RELATED"/>
    <property type="match status" value="1"/>
</dbReference>
<evidence type="ECO:0000256" key="4">
    <source>
        <dbReference type="ARBA" id="ARBA00022807"/>
    </source>
</evidence>
<evidence type="ECO:0000313" key="9">
    <source>
        <dbReference type="EMBL" id="KAH9628976.1"/>
    </source>
</evidence>
<keyword evidence="5" id="KW-0865">Zymogen</keyword>
<dbReference type="InterPro" id="IPR002138">
    <property type="entry name" value="Pept_C14_p10"/>
</dbReference>
<dbReference type="SMART" id="SM00115">
    <property type="entry name" value="CASc"/>
    <property type="match status" value="1"/>
</dbReference>
<dbReference type="InterPro" id="IPR002398">
    <property type="entry name" value="Pept_C14"/>
</dbReference>
<dbReference type="EMBL" id="MK970543">
    <property type="protein sequence ID" value="QHB50535.1"/>
    <property type="molecule type" value="mRNA"/>
</dbReference>
<evidence type="ECO:0000259" key="8">
    <source>
        <dbReference type="PROSITE" id="PS50208"/>
    </source>
</evidence>
<proteinExistence type="evidence at transcript level"/>
<sequence>MENTGESSADVKGFNLNPSNTSNPLLVPDEVGVKFDPNALYYDMTGDKYLIILNQHTFKKTIYFQNKQPSTRTGTDNDVKSLKAIFGNLGFEVIVLRDLEYSDIIKNLTAIASKDHSKTSCICITILTHGDKGGEVHASDRPYLLTDIMAIFEKQLSLVNKPKLFFVQACRGANMDAGNTVALDSQSDSVLTIPTHADFLVLCSTVEDHLSYRDMYGSWMIQALCHVMEEHHEDLDLLHMITLMNRKVAYERSTYTPSNKAMNNKKQMPETRFTLTKLLKF</sequence>
<dbReference type="AlphaFoldDB" id="A0A6B9M5U0"/>
<dbReference type="PROSITE" id="PS50208">
    <property type="entry name" value="CASPASE_P20"/>
    <property type="match status" value="1"/>
</dbReference>
<evidence type="ECO:0000313" key="10">
    <source>
        <dbReference type="EMBL" id="QHB50535.1"/>
    </source>
</evidence>
<evidence type="ECO:0000256" key="3">
    <source>
        <dbReference type="ARBA" id="ARBA00022801"/>
    </source>
</evidence>
<dbReference type="SUPFAM" id="SSF52129">
    <property type="entry name" value="Caspase-like"/>
    <property type="match status" value="1"/>
</dbReference>
<dbReference type="InterPro" id="IPR029030">
    <property type="entry name" value="Caspase-like_dom_sf"/>
</dbReference>
<dbReference type="PROSITE" id="PS01121">
    <property type="entry name" value="CASPASE_HIS"/>
    <property type="match status" value="1"/>
</dbReference>
<feature type="domain" description="Caspase family p20" evidence="8">
    <location>
        <begin position="51"/>
        <end position="174"/>
    </location>
</feature>
<dbReference type="GO" id="GO:0005737">
    <property type="term" value="C:cytoplasm"/>
    <property type="evidence" value="ECO:0007669"/>
    <property type="project" value="TreeGrafter"/>
</dbReference>
<evidence type="ECO:0000256" key="6">
    <source>
        <dbReference type="RuleBase" id="RU003971"/>
    </source>
</evidence>
<gene>
    <name evidence="10" type="primary">Casp-1</name>
    <name evidence="9" type="ORF">HF086_001886</name>
</gene>
<keyword evidence="3" id="KW-0378">Hydrolase</keyword>
<dbReference type="Gene3D" id="3.40.50.1460">
    <property type="match status" value="1"/>
</dbReference>
<comment type="similarity">
    <text evidence="1 6">Belongs to the peptidase C14A family.</text>
</comment>
<dbReference type="PANTHER" id="PTHR10454">
    <property type="entry name" value="CASPASE"/>
    <property type="match status" value="1"/>
</dbReference>
<dbReference type="EMBL" id="JACEFF010000881">
    <property type="protein sequence ID" value="KAH9628976.1"/>
    <property type="molecule type" value="Genomic_DNA"/>
</dbReference>
<evidence type="ECO:0000256" key="2">
    <source>
        <dbReference type="ARBA" id="ARBA00022670"/>
    </source>
</evidence>
<dbReference type="Pfam" id="PF00656">
    <property type="entry name" value="Peptidase_C14"/>
    <property type="match status" value="1"/>
</dbReference>
<dbReference type="PROSITE" id="PS50207">
    <property type="entry name" value="CASPASE_P10"/>
    <property type="match status" value="1"/>
</dbReference>
<dbReference type="Proteomes" id="UP000814243">
    <property type="component" value="Unassembled WGS sequence"/>
</dbReference>
<dbReference type="GO" id="GO:0006915">
    <property type="term" value="P:apoptotic process"/>
    <property type="evidence" value="ECO:0007669"/>
    <property type="project" value="TreeGrafter"/>
</dbReference>
<keyword evidence="2" id="KW-0645">Protease</keyword>
<evidence type="ECO:0000256" key="1">
    <source>
        <dbReference type="ARBA" id="ARBA00010134"/>
    </source>
</evidence>
<evidence type="ECO:0000259" key="7">
    <source>
        <dbReference type="PROSITE" id="PS50207"/>
    </source>
</evidence>
<keyword evidence="4" id="KW-0788">Thiol protease</keyword>
<dbReference type="InterPro" id="IPR011600">
    <property type="entry name" value="Pept_C14_caspase"/>
</dbReference>
<dbReference type="CDD" id="cd00032">
    <property type="entry name" value="CASc"/>
    <property type="match status" value="1"/>
</dbReference>
<dbReference type="GO" id="GO:0043525">
    <property type="term" value="P:positive regulation of neuron apoptotic process"/>
    <property type="evidence" value="ECO:0007669"/>
    <property type="project" value="TreeGrafter"/>
</dbReference>
<name>A0A6B9M5U0_SPOEX</name>
<protein>
    <submittedName>
        <fullName evidence="10">Casp-1</fullName>
    </submittedName>
</protein>
<dbReference type="InterPro" id="IPR033139">
    <property type="entry name" value="Caspase_cys_AS"/>
</dbReference>
<dbReference type="PROSITE" id="PS01122">
    <property type="entry name" value="CASPASE_CYS"/>
    <property type="match status" value="1"/>
</dbReference>
<reference evidence="9" key="2">
    <citation type="journal article" date="2021" name="G3 (Bethesda)">
        <title>Genome and transcriptome analysis of the beet armyworm Spodoptera exigua reveals targets for pest control. .</title>
        <authorList>
            <person name="Simon S."/>
            <person name="Breeschoten T."/>
            <person name="Jansen H.J."/>
            <person name="Dirks R.P."/>
            <person name="Schranz M.E."/>
            <person name="Ros V.I.D."/>
        </authorList>
    </citation>
    <scope>NUCLEOTIDE SEQUENCE</scope>
    <source>
        <strain evidence="9">TB_SE_WUR_2020</strain>
    </source>
</reference>
<dbReference type="InterPro" id="IPR016129">
    <property type="entry name" value="Caspase_his_AS"/>
</dbReference>
<dbReference type="GO" id="GO:0006508">
    <property type="term" value="P:proteolysis"/>
    <property type="evidence" value="ECO:0007669"/>
    <property type="project" value="UniProtKB-KW"/>
</dbReference>
<dbReference type="InterPro" id="IPR001309">
    <property type="entry name" value="Pept_C14_p20"/>
</dbReference>